<evidence type="ECO:0000259" key="7">
    <source>
        <dbReference type="Pfam" id="PF25917"/>
    </source>
</evidence>
<dbReference type="Pfam" id="PF25917">
    <property type="entry name" value="BSH_RND"/>
    <property type="match status" value="1"/>
</dbReference>
<feature type="coiled-coil region" evidence="3">
    <location>
        <begin position="119"/>
        <end position="192"/>
    </location>
</feature>
<proteinExistence type="predicted"/>
<feature type="region of interest" description="Disordered" evidence="4">
    <location>
        <begin position="1"/>
        <end position="34"/>
    </location>
</feature>
<evidence type="ECO:0000256" key="4">
    <source>
        <dbReference type="SAM" id="MobiDB-lite"/>
    </source>
</evidence>
<protein>
    <submittedName>
        <fullName evidence="8">Uncharacterized protein</fullName>
    </submittedName>
</protein>
<dbReference type="InterPro" id="IPR058624">
    <property type="entry name" value="MdtA-like_HH"/>
</dbReference>
<feature type="compositionally biased region" description="Polar residues" evidence="4">
    <location>
        <begin position="1"/>
        <end position="11"/>
    </location>
</feature>
<dbReference type="RefSeq" id="WP_095721657.1">
    <property type="nucleotide sequence ID" value="NZ_NTFS01000091.1"/>
</dbReference>
<sequence>MSTQLVPQPQNEPKPAIITLPQLEQPPQIPEKPKRSKKPLILLLGGLVIVVSISTSTWYYLHRAVPTGLQLSGRIEGYETDIGAKIPGRVNFVAVREGDKVTKGEVIAKLDDAEIQAQLSGARAKLSAAQQQVQQANLQISIIETQIEEGQLNLQQSQGDTKGKIDQSQSTVAAAEAQLSEAKAQLDAVISAAKLAKMTRDRYATLYQEGAYNKQQYDQAQTILETAESAVKARQSAVNAAIKQVNVAKGALTQAQTTSLNPDIRINKIQQLRKQLNIAKSQFIAAQADVKNAQAAEKQILAQIAYLNVVSPIDGVVTARSVEPGAVVGSGRTLLTVINPNTVYLRGYIPEGEIGKVKIGNMAKVWLDSNSKKPLSARVSAIDTQASFTPENIYFKQDRVEQVFGVKLSIDRPEGFAKPGMPADAEIIFGG</sequence>
<reference evidence="8 9" key="1">
    <citation type="submission" date="2017-08" db="EMBL/GenBank/DDBJ databases">
        <title>Draft genome sequence of filamentous cyanobacterium Calothrix elsteri CCALA 953.</title>
        <authorList>
            <person name="Gagunashvili A.N."/>
            <person name="Elster J."/>
            <person name="Andresson O.S."/>
        </authorList>
    </citation>
    <scope>NUCLEOTIDE SEQUENCE [LARGE SCALE GENOMIC DNA]</scope>
    <source>
        <strain evidence="8 9">CCALA 953</strain>
    </source>
</reference>
<dbReference type="AlphaFoldDB" id="A0A2A2TJZ9"/>
<keyword evidence="5" id="KW-1133">Transmembrane helix</keyword>
<dbReference type="OrthoDB" id="9778236at2"/>
<dbReference type="Gene3D" id="2.40.50.100">
    <property type="match status" value="2"/>
</dbReference>
<comment type="subcellular location">
    <subcellularLocation>
        <location evidence="1">Cell envelope</location>
    </subcellularLocation>
</comment>
<feature type="compositionally biased region" description="Low complexity" evidence="4">
    <location>
        <begin position="17"/>
        <end position="26"/>
    </location>
</feature>
<keyword evidence="5" id="KW-0472">Membrane</keyword>
<dbReference type="InterPro" id="IPR050465">
    <property type="entry name" value="UPF0194_transport"/>
</dbReference>
<dbReference type="PANTHER" id="PTHR32347">
    <property type="entry name" value="EFFLUX SYSTEM COMPONENT YKNX-RELATED"/>
    <property type="match status" value="1"/>
</dbReference>
<feature type="transmembrane region" description="Helical" evidence="5">
    <location>
        <begin position="40"/>
        <end position="61"/>
    </location>
</feature>
<dbReference type="SUPFAM" id="SSF111369">
    <property type="entry name" value="HlyD-like secretion proteins"/>
    <property type="match status" value="2"/>
</dbReference>
<feature type="domain" description="Multidrug resistance protein MdtA-like alpha-helical hairpin" evidence="6">
    <location>
        <begin position="178"/>
        <end position="241"/>
    </location>
</feature>
<dbReference type="PANTHER" id="PTHR32347:SF23">
    <property type="entry name" value="BLL5650 PROTEIN"/>
    <property type="match status" value="1"/>
</dbReference>
<evidence type="ECO:0000313" key="8">
    <source>
        <dbReference type="EMBL" id="PAX56136.1"/>
    </source>
</evidence>
<dbReference type="EMBL" id="NTFS01000091">
    <property type="protein sequence ID" value="PAX56136.1"/>
    <property type="molecule type" value="Genomic_DNA"/>
</dbReference>
<evidence type="ECO:0000256" key="1">
    <source>
        <dbReference type="ARBA" id="ARBA00004196"/>
    </source>
</evidence>
<dbReference type="Pfam" id="PF25876">
    <property type="entry name" value="HH_MFP_RND"/>
    <property type="match status" value="1"/>
</dbReference>
<gene>
    <name evidence="8" type="ORF">CK510_10540</name>
</gene>
<accession>A0A2A2TJZ9</accession>
<comment type="caution">
    <text evidence="8">The sequence shown here is derived from an EMBL/GenBank/DDBJ whole genome shotgun (WGS) entry which is preliminary data.</text>
</comment>
<keyword evidence="2 3" id="KW-0175">Coiled coil</keyword>
<keyword evidence="9" id="KW-1185">Reference proteome</keyword>
<evidence type="ECO:0000256" key="3">
    <source>
        <dbReference type="SAM" id="Coils"/>
    </source>
</evidence>
<keyword evidence="5" id="KW-0812">Transmembrane</keyword>
<evidence type="ECO:0000256" key="5">
    <source>
        <dbReference type="SAM" id="Phobius"/>
    </source>
</evidence>
<feature type="domain" description="Multidrug resistance protein MdtA-like barrel-sandwich hybrid" evidence="7">
    <location>
        <begin position="81"/>
        <end position="337"/>
    </location>
</feature>
<organism evidence="8 9">
    <name type="scientific">Brunnivagina elsteri CCALA 953</name>
    <dbReference type="NCBI Taxonomy" id="987040"/>
    <lineage>
        <taxon>Bacteria</taxon>
        <taxon>Bacillati</taxon>
        <taxon>Cyanobacteriota</taxon>
        <taxon>Cyanophyceae</taxon>
        <taxon>Nostocales</taxon>
        <taxon>Calotrichaceae</taxon>
        <taxon>Brunnivagina</taxon>
    </lineage>
</organism>
<evidence type="ECO:0000313" key="9">
    <source>
        <dbReference type="Proteomes" id="UP000218238"/>
    </source>
</evidence>
<dbReference type="GO" id="GO:0030313">
    <property type="term" value="C:cell envelope"/>
    <property type="evidence" value="ECO:0007669"/>
    <property type="project" value="UniProtKB-SubCell"/>
</dbReference>
<dbReference type="PRINTS" id="PR01490">
    <property type="entry name" value="RTXTOXIND"/>
</dbReference>
<evidence type="ECO:0000256" key="2">
    <source>
        <dbReference type="ARBA" id="ARBA00023054"/>
    </source>
</evidence>
<evidence type="ECO:0000259" key="6">
    <source>
        <dbReference type="Pfam" id="PF25876"/>
    </source>
</evidence>
<name>A0A2A2TJZ9_9CYAN</name>
<dbReference type="Proteomes" id="UP000218238">
    <property type="component" value="Unassembled WGS sequence"/>
</dbReference>
<dbReference type="Gene3D" id="1.10.287.470">
    <property type="entry name" value="Helix hairpin bin"/>
    <property type="match status" value="1"/>
</dbReference>
<dbReference type="Gene3D" id="2.40.30.170">
    <property type="match status" value="1"/>
</dbReference>
<dbReference type="InterPro" id="IPR058625">
    <property type="entry name" value="MdtA-like_BSH"/>
</dbReference>